<protein>
    <submittedName>
        <fullName evidence="3">Endo/exonuclease/phosphatase domain-containing protein</fullName>
    </submittedName>
</protein>
<dbReference type="PANTHER" id="PTHR33395:SF22">
    <property type="entry name" value="REVERSE TRANSCRIPTASE DOMAIN-CONTAINING PROTEIN"/>
    <property type="match status" value="1"/>
</dbReference>
<dbReference type="SUPFAM" id="SSF56219">
    <property type="entry name" value="DNase I-like"/>
    <property type="match status" value="1"/>
</dbReference>
<dbReference type="AlphaFoldDB" id="A0A1I8BRW4"/>
<feature type="domain" description="Endonuclease/exonuclease/phosphatase" evidence="1">
    <location>
        <begin position="181"/>
        <end position="287"/>
    </location>
</feature>
<dbReference type="WBParaSite" id="MhA1_Contig529.frz3.gene3">
    <property type="protein sequence ID" value="MhA1_Contig529.frz3.gene3"/>
    <property type="gene ID" value="MhA1_Contig529.frz3.gene3"/>
</dbReference>
<dbReference type="PANTHER" id="PTHR33395">
    <property type="entry name" value="TRANSCRIPTASE, PUTATIVE-RELATED-RELATED"/>
    <property type="match status" value="1"/>
</dbReference>
<dbReference type="InterPro" id="IPR005135">
    <property type="entry name" value="Endo/exonuclease/phosphatase"/>
</dbReference>
<dbReference type="Proteomes" id="UP000095281">
    <property type="component" value="Unplaced"/>
</dbReference>
<dbReference type="Pfam" id="PF14529">
    <property type="entry name" value="Exo_endo_phos_2"/>
    <property type="match status" value="1"/>
</dbReference>
<dbReference type="GO" id="GO:0007508">
    <property type="term" value="P:larval heart development"/>
    <property type="evidence" value="ECO:0007669"/>
    <property type="project" value="TreeGrafter"/>
</dbReference>
<dbReference type="GO" id="GO:0061343">
    <property type="term" value="P:cell adhesion involved in heart morphogenesis"/>
    <property type="evidence" value="ECO:0007669"/>
    <property type="project" value="TreeGrafter"/>
</dbReference>
<accession>A0A1I8BRW4</accession>
<evidence type="ECO:0000313" key="3">
    <source>
        <dbReference type="WBParaSite" id="MhA1_Contig529.frz3.gene3"/>
    </source>
</evidence>
<evidence type="ECO:0000259" key="1">
    <source>
        <dbReference type="Pfam" id="PF14529"/>
    </source>
</evidence>
<evidence type="ECO:0000313" key="2">
    <source>
        <dbReference type="Proteomes" id="UP000095281"/>
    </source>
</evidence>
<organism evidence="2 3">
    <name type="scientific">Meloidogyne hapla</name>
    <name type="common">Root-knot nematode worm</name>
    <dbReference type="NCBI Taxonomy" id="6305"/>
    <lineage>
        <taxon>Eukaryota</taxon>
        <taxon>Metazoa</taxon>
        <taxon>Ecdysozoa</taxon>
        <taxon>Nematoda</taxon>
        <taxon>Chromadorea</taxon>
        <taxon>Rhabditida</taxon>
        <taxon>Tylenchina</taxon>
        <taxon>Tylenchomorpha</taxon>
        <taxon>Tylenchoidea</taxon>
        <taxon>Meloidogynidae</taxon>
        <taxon>Meloidogyninae</taxon>
        <taxon>Meloidogyne</taxon>
    </lineage>
</organism>
<dbReference type="Gene3D" id="3.60.10.10">
    <property type="entry name" value="Endonuclease/exonuclease/phosphatase"/>
    <property type="match status" value="1"/>
</dbReference>
<dbReference type="GO" id="GO:0003824">
    <property type="term" value="F:catalytic activity"/>
    <property type="evidence" value="ECO:0007669"/>
    <property type="project" value="InterPro"/>
</dbReference>
<reference evidence="3" key="1">
    <citation type="submission" date="2016-11" db="UniProtKB">
        <authorList>
            <consortium name="WormBaseParasite"/>
        </authorList>
    </citation>
    <scope>IDENTIFICATION</scope>
</reference>
<dbReference type="OMA" id="HIDMFRW"/>
<dbReference type="GO" id="GO:0031012">
    <property type="term" value="C:extracellular matrix"/>
    <property type="evidence" value="ECO:0007669"/>
    <property type="project" value="TreeGrafter"/>
</dbReference>
<dbReference type="InterPro" id="IPR036691">
    <property type="entry name" value="Endo/exonu/phosph_ase_sf"/>
</dbReference>
<sequence>MPYGFFLENPDPLFLDSLTESKEIKTPVLGDLRFNDQYLTTINPVPMFYKDIPSQELNNPTETHIAKNSSTNTDIGVIYFNCQSVNNKIHLIFQQISLYNPSIILLSETWIKDASPITNELTFNSTFSVFNCNRAPDYKGKGGGSAILISNSLSSYNKLTLSTYGNDITITDLLSKDVSFRIICVYRPPCASKKSTSSLIKILQDHITINTIIIGDFNTPTIDWTKYSASNGADTLFAEFLLNFNFIQLILESTHEKGAILDLLLTNSPSIISQYSVKPGISDHFSIHFSLSIQHPTNKTRKVRDMSDKMLIRLNPIISNFPFHNINQFFTIDDKYNAFAQNIHNIFSETLPEIEIQTNLYKNKYPRHIAKALCSQRKLFHRSKHNPNCKNKYKEISKTVKHLIKQ</sequence>
<name>A0A1I8BRW4_MELHA</name>
<proteinExistence type="predicted"/>
<keyword evidence="2" id="KW-1185">Reference proteome</keyword>